<gene>
    <name evidence="2" type="ORF">KUTeg_017759</name>
</gene>
<feature type="domain" description="YqaJ viral recombinase" evidence="1">
    <location>
        <begin position="7"/>
        <end position="107"/>
    </location>
</feature>
<dbReference type="EMBL" id="JARBDR010000903">
    <property type="protein sequence ID" value="KAJ8304176.1"/>
    <property type="molecule type" value="Genomic_DNA"/>
</dbReference>
<comment type="caution">
    <text evidence="2">The sequence shown here is derived from an EMBL/GenBank/DDBJ whole genome shotgun (WGS) entry which is preliminary data.</text>
</comment>
<dbReference type="CDD" id="cd22343">
    <property type="entry name" value="PDDEXK_lambda_exonuclease-like"/>
    <property type="match status" value="1"/>
</dbReference>
<keyword evidence="3" id="KW-1185">Reference proteome</keyword>
<name>A0ABQ9EFV6_TEGGR</name>
<dbReference type="Gene3D" id="3.90.320.10">
    <property type="match status" value="1"/>
</dbReference>
<dbReference type="SUPFAM" id="SSF52980">
    <property type="entry name" value="Restriction endonuclease-like"/>
    <property type="match status" value="1"/>
</dbReference>
<organism evidence="2 3">
    <name type="scientific">Tegillarca granosa</name>
    <name type="common">Malaysian cockle</name>
    <name type="synonym">Anadara granosa</name>
    <dbReference type="NCBI Taxonomy" id="220873"/>
    <lineage>
        <taxon>Eukaryota</taxon>
        <taxon>Metazoa</taxon>
        <taxon>Spiralia</taxon>
        <taxon>Lophotrochozoa</taxon>
        <taxon>Mollusca</taxon>
        <taxon>Bivalvia</taxon>
        <taxon>Autobranchia</taxon>
        <taxon>Pteriomorphia</taxon>
        <taxon>Arcoida</taxon>
        <taxon>Arcoidea</taxon>
        <taxon>Arcidae</taxon>
        <taxon>Tegillarca</taxon>
    </lineage>
</organism>
<evidence type="ECO:0000259" key="1">
    <source>
        <dbReference type="Pfam" id="PF09588"/>
    </source>
</evidence>
<evidence type="ECO:0000313" key="3">
    <source>
        <dbReference type="Proteomes" id="UP001217089"/>
    </source>
</evidence>
<dbReference type="PANTHER" id="PTHR46609:SF6">
    <property type="entry name" value="EXONUCLEASE, PHAGE-TYPE_RECB, C-TERMINAL DOMAIN-CONTAINING PROTEIN-RELATED"/>
    <property type="match status" value="1"/>
</dbReference>
<dbReference type="InterPro" id="IPR011604">
    <property type="entry name" value="PDDEXK-like_dom_sf"/>
</dbReference>
<evidence type="ECO:0000313" key="2">
    <source>
        <dbReference type="EMBL" id="KAJ8304176.1"/>
    </source>
</evidence>
<proteinExistence type="predicted"/>
<dbReference type="Proteomes" id="UP001217089">
    <property type="component" value="Unassembled WGS sequence"/>
</dbReference>
<sequence>MEIRNKSDSIKHGIEMESVIHEAYELLTGNKTRESGFWVPCVGDTMKDLIGASPDAIVYDVNDSKKEVGLCEFKAPVYQMYNKENSIGGIPRYYMAQIQGQMAVTGFLWCDFMAVCVKTEEIMLKRVFFQPDYWQKISAVIKQFCFAVQESKLRKQVNKNPLDFEGARKIKEMMFHNELYPGEDLIMIQDLLKRNIPTKTMCGPSKLWLSYDFLMGKPYKLPTTLQFYAHSLLWQVDREVALKRKSFDYKTGPISKFRR</sequence>
<dbReference type="InterPro" id="IPR011335">
    <property type="entry name" value="Restrct_endonuc-II-like"/>
</dbReference>
<reference evidence="2 3" key="1">
    <citation type="submission" date="2022-12" db="EMBL/GenBank/DDBJ databases">
        <title>Chromosome-level genome of Tegillarca granosa.</title>
        <authorList>
            <person name="Kim J."/>
        </authorList>
    </citation>
    <scope>NUCLEOTIDE SEQUENCE [LARGE SCALE GENOMIC DNA]</scope>
    <source>
        <strain evidence="2">Teg-2019</strain>
        <tissue evidence="2">Adductor muscle</tissue>
    </source>
</reference>
<protein>
    <recommendedName>
        <fullName evidence="1">YqaJ viral recombinase domain-containing protein</fullName>
    </recommendedName>
</protein>
<dbReference type="InterPro" id="IPR019080">
    <property type="entry name" value="YqaJ_viral_recombinase"/>
</dbReference>
<dbReference type="Pfam" id="PF09588">
    <property type="entry name" value="YqaJ"/>
    <property type="match status" value="1"/>
</dbReference>
<accession>A0ABQ9EFV6</accession>
<dbReference type="PANTHER" id="PTHR46609">
    <property type="entry name" value="EXONUCLEASE, PHAGE-TYPE/RECB, C-TERMINAL DOMAIN-CONTAINING PROTEIN"/>
    <property type="match status" value="1"/>
</dbReference>
<dbReference type="InterPro" id="IPR051703">
    <property type="entry name" value="NF-kappa-B_Signaling_Reg"/>
</dbReference>